<feature type="compositionally biased region" description="Polar residues" evidence="1">
    <location>
        <begin position="307"/>
        <end position="317"/>
    </location>
</feature>
<evidence type="ECO:0000256" key="1">
    <source>
        <dbReference type="SAM" id="MobiDB-lite"/>
    </source>
</evidence>
<sequence>MSLNRVNRNGRDFLQENKQKVAHWETNGRLTAAAAAKRVNLWRPVVLHYSSGLRPFGQRTNTRTRNSVPLHESGKMHSGLAQPYGFHQEERPVRPLTRAARHMAKQQKGMGDEKGRQGGGDSSRMAKQTQTQTQSQTGEIRDSRLAKKSLPKSDHQHVGQLDQVEQPPTSLAVPKQTGDDEDDALSVYSLRSKASQRSNISKISKKSSLHLAGEGGDEEAPLSARSNASLKTIKSAATVRSTCSVKSRATIKSVESVKSQATLKSHMSHKSHKSNATLKSHVSGKSRASSTAKSQVSRRFVAGGESSMPQKSPSSTGHMEGPCCCSQQSHMENERLAALNEAHYKYGKLIEEYNHMPVSEPTLRVRNRKAAIERELDQLDYAINMYDQTHMYYKR</sequence>
<feature type="compositionally biased region" description="Polar residues" evidence="1">
    <location>
        <begin position="58"/>
        <end position="67"/>
    </location>
</feature>
<feature type="compositionally biased region" description="Polar residues" evidence="1">
    <location>
        <begin position="286"/>
        <end position="297"/>
    </location>
</feature>
<dbReference type="HOGENOM" id="CLU_069466_0_0_1"/>
<dbReference type="EMBL" id="CH963851">
    <property type="protein sequence ID" value="EDW75347.1"/>
    <property type="molecule type" value="Genomic_DNA"/>
</dbReference>
<dbReference type="STRING" id="7260.B4MTA8"/>
<evidence type="ECO:0000313" key="3">
    <source>
        <dbReference type="EMBL" id="EDW75347.1"/>
    </source>
</evidence>
<feature type="region of interest" description="Disordered" evidence="1">
    <location>
        <begin position="195"/>
        <end position="223"/>
    </location>
</feature>
<dbReference type="Pfam" id="PF13864">
    <property type="entry name" value="Enkurin"/>
    <property type="match status" value="1"/>
</dbReference>
<dbReference type="Proteomes" id="UP000007798">
    <property type="component" value="Unassembled WGS sequence"/>
</dbReference>
<keyword evidence="4" id="KW-1185">Reference proteome</keyword>
<accession>B4MTA8</accession>
<feature type="region of interest" description="Disordered" evidence="1">
    <location>
        <begin position="55"/>
        <end position="86"/>
    </location>
</feature>
<dbReference type="AlphaFoldDB" id="B4MTA8"/>
<dbReference type="KEGG" id="dwi:6641239"/>
<dbReference type="OrthoDB" id="10264920at2759"/>
<feature type="compositionally biased region" description="Basic and acidic residues" evidence="1">
    <location>
        <begin position="139"/>
        <end position="157"/>
    </location>
</feature>
<name>B4MTA8_DROWI</name>
<dbReference type="InterPro" id="IPR027012">
    <property type="entry name" value="Enkurin_dom"/>
</dbReference>
<gene>
    <name evidence="3" type="primary">Dwil\GK19735</name>
    <name evidence="3" type="ORF">Dwil_GK19735</name>
</gene>
<evidence type="ECO:0000259" key="2">
    <source>
        <dbReference type="PROSITE" id="PS51665"/>
    </source>
</evidence>
<dbReference type="OMA" id="EYNHMPV"/>
<evidence type="ECO:0000313" key="4">
    <source>
        <dbReference type="Proteomes" id="UP000007798"/>
    </source>
</evidence>
<dbReference type="PhylomeDB" id="B4MTA8"/>
<dbReference type="PROSITE" id="PS51665">
    <property type="entry name" value="ENKURIN"/>
    <property type="match status" value="1"/>
</dbReference>
<feature type="compositionally biased region" description="Low complexity" evidence="1">
    <location>
        <begin position="128"/>
        <end position="137"/>
    </location>
</feature>
<protein>
    <recommendedName>
        <fullName evidence="2">Enkurin domain-containing protein</fullName>
    </recommendedName>
</protein>
<feature type="region of interest" description="Disordered" evidence="1">
    <location>
        <begin position="260"/>
        <end position="321"/>
    </location>
</feature>
<dbReference type="InParanoid" id="B4MTA8"/>
<feature type="domain" description="Enkurin" evidence="2">
    <location>
        <begin position="291"/>
        <end position="394"/>
    </location>
</feature>
<organism evidence="3 4">
    <name type="scientific">Drosophila willistoni</name>
    <name type="common">Fruit fly</name>
    <dbReference type="NCBI Taxonomy" id="7260"/>
    <lineage>
        <taxon>Eukaryota</taxon>
        <taxon>Metazoa</taxon>
        <taxon>Ecdysozoa</taxon>
        <taxon>Arthropoda</taxon>
        <taxon>Hexapoda</taxon>
        <taxon>Insecta</taxon>
        <taxon>Pterygota</taxon>
        <taxon>Neoptera</taxon>
        <taxon>Endopterygota</taxon>
        <taxon>Diptera</taxon>
        <taxon>Brachycera</taxon>
        <taxon>Muscomorpha</taxon>
        <taxon>Ephydroidea</taxon>
        <taxon>Drosophilidae</taxon>
        <taxon>Drosophila</taxon>
        <taxon>Sophophora</taxon>
    </lineage>
</organism>
<reference evidence="3 4" key="1">
    <citation type="journal article" date="2007" name="Nature">
        <title>Evolution of genes and genomes on the Drosophila phylogeny.</title>
        <authorList>
            <consortium name="Drosophila 12 Genomes Consortium"/>
            <person name="Clark A.G."/>
            <person name="Eisen M.B."/>
            <person name="Smith D.R."/>
            <person name="Bergman C.M."/>
            <person name="Oliver B."/>
            <person name="Markow T.A."/>
            <person name="Kaufman T.C."/>
            <person name="Kellis M."/>
            <person name="Gelbart W."/>
            <person name="Iyer V.N."/>
            <person name="Pollard D.A."/>
            <person name="Sackton T.B."/>
            <person name="Larracuente A.M."/>
            <person name="Singh N.D."/>
            <person name="Abad J.P."/>
            <person name="Abt D.N."/>
            <person name="Adryan B."/>
            <person name="Aguade M."/>
            <person name="Akashi H."/>
            <person name="Anderson W.W."/>
            <person name="Aquadro C.F."/>
            <person name="Ardell D.H."/>
            <person name="Arguello R."/>
            <person name="Artieri C.G."/>
            <person name="Barbash D.A."/>
            <person name="Barker D."/>
            <person name="Barsanti P."/>
            <person name="Batterham P."/>
            <person name="Batzoglou S."/>
            <person name="Begun D."/>
            <person name="Bhutkar A."/>
            <person name="Blanco E."/>
            <person name="Bosak S.A."/>
            <person name="Bradley R.K."/>
            <person name="Brand A.D."/>
            <person name="Brent M.R."/>
            <person name="Brooks A.N."/>
            <person name="Brown R.H."/>
            <person name="Butlin R.K."/>
            <person name="Caggese C."/>
            <person name="Calvi B.R."/>
            <person name="Bernardo de Carvalho A."/>
            <person name="Caspi A."/>
            <person name="Castrezana S."/>
            <person name="Celniker S.E."/>
            <person name="Chang J.L."/>
            <person name="Chapple C."/>
            <person name="Chatterji S."/>
            <person name="Chinwalla A."/>
            <person name="Civetta A."/>
            <person name="Clifton S.W."/>
            <person name="Comeron J.M."/>
            <person name="Costello J.C."/>
            <person name="Coyne J.A."/>
            <person name="Daub J."/>
            <person name="David R.G."/>
            <person name="Delcher A.L."/>
            <person name="Delehaunty K."/>
            <person name="Do C.B."/>
            <person name="Ebling H."/>
            <person name="Edwards K."/>
            <person name="Eickbush T."/>
            <person name="Evans J.D."/>
            <person name="Filipski A."/>
            <person name="Findeiss S."/>
            <person name="Freyhult E."/>
            <person name="Fulton L."/>
            <person name="Fulton R."/>
            <person name="Garcia A.C."/>
            <person name="Gardiner A."/>
            <person name="Garfield D.A."/>
            <person name="Garvin B.E."/>
            <person name="Gibson G."/>
            <person name="Gilbert D."/>
            <person name="Gnerre S."/>
            <person name="Godfrey J."/>
            <person name="Good R."/>
            <person name="Gotea V."/>
            <person name="Gravely B."/>
            <person name="Greenberg A.J."/>
            <person name="Griffiths-Jones S."/>
            <person name="Gross S."/>
            <person name="Guigo R."/>
            <person name="Gustafson E.A."/>
            <person name="Haerty W."/>
            <person name="Hahn M.W."/>
            <person name="Halligan D.L."/>
            <person name="Halpern A.L."/>
            <person name="Halter G.M."/>
            <person name="Han M.V."/>
            <person name="Heger A."/>
            <person name="Hillier L."/>
            <person name="Hinrichs A.S."/>
            <person name="Holmes I."/>
            <person name="Hoskins R.A."/>
            <person name="Hubisz M.J."/>
            <person name="Hultmark D."/>
            <person name="Huntley M.A."/>
            <person name="Jaffe D.B."/>
            <person name="Jagadeeshan S."/>
            <person name="Jeck W.R."/>
            <person name="Johnson J."/>
            <person name="Jones C.D."/>
            <person name="Jordan W.C."/>
            <person name="Karpen G.H."/>
            <person name="Kataoka E."/>
            <person name="Keightley P.D."/>
            <person name="Kheradpour P."/>
            <person name="Kirkness E.F."/>
            <person name="Koerich L.B."/>
            <person name="Kristiansen K."/>
            <person name="Kudrna D."/>
            <person name="Kulathinal R.J."/>
            <person name="Kumar S."/>
            <person name="Kwok R."/>
            <person name="Lander E."/>
            <person name="Langley C.H."/>
            <person name="Lapoint R."/>
            <person name="Lazzaro B.P."/>
            <person name="Lee S.J."/>
            <person name="Levesque L."/>
            <person name="Li R."/>
            <person name="Lin C.F."/>
            <person name="Lin M.F."/>
            <person name="Lindblad-Toh K."/>
            <person name="Llopart A."/>
            <person name="Long M."/>
            <person name="Low L."/>
            <person name="Lozovsky E."/>
            <person name="Lu J."/>
            <person name="Luo M."/>
            <person name="Machado C.A."/>
            <person name="Makalowski W."/>
            <person name="Marzo M."/>
            <person name="Matsuda M."/>
            <person name="Matzkin L."/>
            <person name="McAllister B."/>
            <person name="McBride C.S."/>
            <person name="McKernan B."/>
            <person name="McKernan K."/>
            <person name="Mendez-Lago M."/>
            <person name="Minx P."/>
            <person name="Mollenhauer M.U."/>
            <person name="Montooth K."/>
            <person name="Mount S.M."/>
            <person name="Mu X."/>
            <person name="Myers E."/>
            <person name="Negre B."/>
            <person name="Newfeld S."/>
            <person name="Nielsen R."/>
            <person name="Noor M.A."/>
            <person name="O'Grady P."/>
            <person name="Pachter L."/>
            <person name="Papaceit M."/>
            <person name="Parisi M.J."/>
            <person name="Parisi M."/>
            <person name="Parts L."/>
            <person name="Pedersen J.S."/>
            <person name="Pesole G."/>
            <person name="Phillippy A.M."/>
            <person name="Ponting C.P."/>
            <person name="Pop M."/>
            <person name="Porcelli D."/>
            <person name="Powell J.R."/>
            <person name="Prohaska S."/>
            <person name="Pruitt K."/>
            <person name="Puig M."/>
            <person name="Quesneville H."/>
            <person name="Ram K.R."/>
            <person name="Rand D."/>
            <person name="Rasmussen M.D."/>
            <person name="Reed L.K."/>
            <person name="Reenan R."/>
            <person name="Reily A."/>
            <person name="Remington K.A."/>
            <person name="Rieger T.T."/>
            <person name="Ritchie M.G."/>
            <person name="Robin C."/>
            <person name="Rogers Y.H."/>
            <person name="Rohde C."/>
            <person name="Rozas J."/>
            <person name="Rubenfield M.J."/>
            <person name="Ruiz A."/>
            <person name="Russo S."/>
            <person name="Salzberg S.L."/>
            <person name="Sanchez-Gracia A."/>
            <person name="Saranga D.J."/>
            <person name="Sato H."/>
            <person name="Schaeffer S.W."/>
            <person name="Schatz M.C."/>
            <person name="Schlenke T."/>
            <person name="Schwartz R."/>
            <person name="Segarra C."/>
            <person name="Singh R.S."/>
            <person name="Sirot L."/>
            <person name="Sirota M."/>
            <person name="Sisneros N.B."/>
            <person name="Smith C.D."/>
            <person name="Smith T.F."/>
            <person name="Spieth J."/>
            <person name="Stage D.E."/>
            <person name="Stark A."/>
            <person name="Stephan W."/>
            <person name="Strausberg R.L."/>
            <person name="Strempel S."/>
            <person name="Sturgill D."/>
            <person name="Sutton G."/>
            <person name="Sutton G.G."/>
            <person name="Tao W."/>
            <person name="Teichmann S."/>
            <person name="Tobari Y.N."/>
            <person name="Tomimura Y."/>
            <person name="Tsolas J.M."/>
            <person name="Valente V.L."/>
            <person name="Venter E."/>
            <person name="Venter J.C."/>
            <person name="Vicario S."/>
            <person name="Vieira F.G."/>
            <person name="Vilella A.J."/>
            <person name="Villasante A."/>
            <person name="Walenz B."/>
            <person name="Wang J."/>
            <person name="Wasserman M."/>
            <person name="Watts T."/>
            <person name="Wilson D."/>
            <person name="Wilson R.K."/>
            <person name="Wing R.A."/>
            <person name="Wolfner M.F."/>
            <person name="Wong A."/>
            <person name="Wong G.K."/>
            <person name="Wu C.I."/>
            <person name="Wu G."/>
            <person name="Yamamoto D."/>
            <person name="Yang H.P."/>
            <person name="Yang S.P."/>
            <person name="Yorke J.A."/>
            <person name="Yoshida K."/>
            <person name="Zdobnov E."/>
            <person name="Zhang P."/>
            <person name="Zhang Y."/>
            <person name="Zimin A.V."/>
            <person name="Baldwin J."/>
            <person name="Abdouelleil A."/>
            <person name="Abdulkadir J."/>
            <person name="Abebe A."/>
            <person name="Abera B."/>
            <person name="Abreu J."/>
            <person name="Acer S.C."/>
            <person name="Aftuck L."/>
            <person name="Alexander A."/>
            <person name="An P."/>
            <person name="Anderson E."/>
            <person name="Anderson S."/>
            <person name="Arachi H."/>
            <person name="Azer M."/>
            <person name="Bachantsang P."/>
            <person name="Barry A."/>
            <person name="Bayul T."/>
            <person name="Berlin A."/>
            <person name="Bessette D."/>
            <person name="Bloom T."/>
            <person name="Blye J."/>
            <person name="Boguslavskiy L."/>
            <person name="Bonnet C."/>
            <person name="Boukhgalter B."/>
            <person name="Bourzgui I."/>
            <person name="Brown A."/>
            <person name="Cahill P."/>
            <person name="Channer S."/>
            <person name="Cheshatsang Y."/>
            <person name="Chuda L."/>
            <person name="Citroen M."/>
            <person name="Collymore A."/>
            <person name="Cooke P."/>
            <person name="Costello M."/>
            <person name="D'Aco K."/>
            <person name="Daza R."/>
            <person name="De Haan G."/>
            <person name="DeGray S."/>
            <person name="DeMaso C."/>
            <person name="Dhargay N."/>
            <person name="Dooley K."/>
            <person name="Dooley E."/>
            <person name="Doricent M."/>
            <person name="Dorje P."/>
            <person name="Dorjee K."/>
            <person name="Dupes A."/>
            <person name="Elong R."/>
            <person name="Falk J."/>
            <person name="Farina A."/>
            <person name="Faro S."/>
            <person name="Ferguson D."/>
            <person name="Fisher S."/>
            <person name="Foley C.D."/>
            <person name="Franke A."/>
            <person name="Friedrich D."/>
            <person name="Gadbois L."/>
            <person name="Gearin G."/>
            <person name="Gearin C.R."/>
            <person name="Giannoukos G."/>
            <person name="Goode T."/>
            <person name="Graham J."/>
            <person name="Grandbois E."/>
            <person name="Grewal S."/>
            <person name="Gyaltsen K."/>
            <person name="Hafez N."/>
            <person name="Hagos B."/>
            <person name="Hall J."/>
            <person name="Henson C."/>
            <person name="Hollinger A."/>
            <person name="Honan T."/>
            <person name="Huard M.D."/>
            <person name="Hughes L."/>
            <person name="Hurhula B."/>
            <person name="Husby M.E."/>
            <person name="Kamat A."/>
            <person name="Kanga B."/>
            <person name="Kashin S."/>
            <person name="Khazanovich D."/>
            <person name="Kisner P."/>
            <person name="Lance K."/>
            <person name="Lara M."/>
            <person name="Lee W."/>
            <person name="Lennon N."/>
            <person name="Letendre F."/>
            <person name="LeVine R."/>
            <person name="Lipovsky A."/>
            <person name="Liu X."/>
            <person name="Liu J."/>
            <person name="Liu S."/>
            <person name="Lokyitsang T."/>
            <person name="Lokyitsang Y."/>
            <person name="Lubonja R."/>
            <person name="Lui A."/>
            <person name="MacDonald P."/>
            <person name="Magnisalis V."/>
            <person name="Maru K."/>
            <person name="Matthews C."/>
            <person name="McCusker W."/>
            <person name="McDonough S."/>
            <person name="Mehta T."/>
            <person name="Meldrim J."/>
            <person name="Meneus L."/>
            <person name="Mihai O."/>
            <person name="Mihalev A."/>
            <person name="Mihova T."/>
            <person name="Mittelman R."/>
            <person name="Mlenga V."/>
            <person name="Montmayeur A."/>
            <person name="Mulrain L."/>
            <person name="Navidi A."/>
            <person name="Naylor J."/>
            <person name="Negash T."/>
            <person name="Nguyen T."/>
            <person name="Nguyen N."/>
            <person name="Nicol R."/>
            <person name="Norbu C."/>
            <person name="Norbu N."/>
            <person name="Novod N."/>
            <person name="O'Neill B."/>
            <person name="Osman S."/>
            <person name="Markiewicz E."/>
            <person name="Oyono O.L."/>
            <person name="Patti C."/>
            <person name="Phunkhang P."/>
            <person name="Pierre F."/>
            <person name="Priest M."/>
            <person name="Raghuraman S."/>
            <person name="Rege F."/>
            <person name="Reyes R."/>
            <person name="Rise C."/>
            <person name="Rogov P."/>
            <person name="Ross K."/>
            <person name="Ryan E."/>
            <person name="Settipalli S."/>
            <person name="Shea T."/>
            <person name="Sherpa N."/>
            <person name="Shi L."/>
            <person name="Shih D."/>
            <person name="Sparrow T."/>
            <person name="Spaulding J."/>
            <person name="Stalker J."/>
            <person name="Stange-Thomann N."/>
            <person name="Stavropoulos S."/>
            <person name="Stone C."/>
            <person name="Strader C."/>
            <person name="Tesfaye S."/>
            <person name="Thomson T."/>
            <person name="Thoulutsang Y."/>
            <person name="Thoulutsang D."/>
            <person name="Topham K."/>
            <person name="Topping I."/>
            <person name="Tsamla T."/>
            <person name="Vassiliev H."/>
            <person name="Vo A."/>
            <person name="Wangchuk T."/>
            <person name="Wangdi T."/>
            <person name="Weiand M."/>
            <person name="Wilkinson J."/>
            <person name="Wilson A."/>
            <person name="Yadav S."/>
            <person name="Young G."/>
            <person name="Yu Q."/>
            <person name="Zembek L."/>
            <person name="Zhong D."/>
            <person name="Zimmer A."/>
            <person name="Zwirko Z."/>
            <person name="Jaffe D.B."/>
            <person name="Alvarez P."/>
            <person name="Brockman W."/>
            <person name="Butler J."/>
            <person name="Chin C."/>
            <person name="Gnerre S."/>
            <person name="Grabherr M."/>
            <person name="Kleber M."/>
            <person name="Mauceli E."/>
            <person name="MacCallum I."/>
        </authorList>
    </citation>
    <scope>NUCLEOTIDE SEQUENCE [LARGE SCALE GENOMIC DNA]</scope>
    <source>
        <strain evidence="4">Tucson 14030-0811.24</strain>
    </source>
</reference>
<feature type="region of interest" description="Disordered" evidence="1">
    <location>
        <begin position="99"/>
        <end position="182"/>
    </location>
</feature>
<proteinExistence type="predicted"/>